<evidence type="ECO:0000313" key="2">
    <source>
        <dbReference type="EMBL" id="WZN40771.1"/>
    </source>
</evidence>
<accession>A0ABZ2YLZ2</accession>
<evidence type="ECO:0000313" key="3">
    <source>
        <dbReference type="Proteomes" id="UP001485459"/>
    </source>
</evidence>
<feature type="signal peptide" evidence="1">
    <location>
        <begin position="1"/>
        <end position="20"/>
    </location>
</feature>
<keyword evidence="3" id="KW-1185">Reference proteome</keyword>
<evidence type="ECO:0008006" key="4">
    <source>
        <dbReference type="Google" id="ProtNLM"/>
    </source>
</evidence>
<evidence type="ECO:0000256" key="1">
    <source>
        <dbReference type="SAM" id="SignalP"/>
    </source>
</evidence>
<proteinExistence type="predicted"/>
<gene>
    <name evidence="2" type="ORF">WJU16_22680</name>
</gene>
<dbReference type="Gene3D" id="2.180.10.10">
    <property type="entry name" value="RHS repeat-associated core"/>
    <property type="match status" value="1"/>
</dbReference>
<protein>
    <recommendedName>
        <fullName evidence="4">YD repeat-containing protein</fullName>
    </recommendedName>
</protein>
<keyword evidence="1" id="KW-0732">Signal</keyword>
<reference evidence="3" key="1">
    <citation type="submission" date="2024-03" db="EMBL/GenBank/DDBJ databases">
        <title>Chitinophaga horti sp. nov., isolated from garden soil.</title>
        <authorList>
            <person name="Lee D.S."/>
            <person name="Han D.M."/>
            <person name="Baek J.H."/>
            <person name="Choi D.G."/>
            <person name="Jeon J.H."/>
            <person name="Jeon C.O."/>
        </authorList>
    </citation>
    <scope>NUCLEOTIDE SEQUENCE [LARGE SCALE GENOMIC DNA]</scope>
    <source>
        <strain evidence="3">GPA1</strain>
    </source>
</reference>
<name>A0ABZ2YLZ2_9BACT</name>
<dbReference type="RefSeq" id="WP_341835636.1">
    <property type="nucleotide sequence ID" value="NZ_CP149822.1"/>
</dbReference>
<dbReference type="Proteomes" id="UP001485459">
    <property type="component" value="Chromosome"/>
</dbReference>
<sequence>MKKILLFVAACMLIAAVHHLTGCNKYHDVIPQDAGCQIVKMKGGLFLGDSLVFSYDPKDRPVSITRGAVGTGSPNYRFLYDRKGRLTDFYSVYEPPNPYFENWHRYHYDNRNRIITDTSFSFGYIGPGIPLPGPGQGKLYVGNVSTYKYDQVDRIIQATDYYGLATFVTSTYTYNRQGNIEKIVRQSEGSSTTETFTYDDKASLRLTNPVWQFLDRNYSVNNDMKVFSYNKYGLPVDVDFGGHGTGMFATIQIGATSITYDCRRH</sequence>
<feature type="chain" id="PRO_5045349262" description="YD repeat-containing protein" evidence="1">
    <location>
        <begin position="21"/>
        <end position="265"/>
    </location>
</feature>
<dbReference type="EMBL" id="CP149822">
    <property type="protein sequence ID" value="WZN40771.1"/>
    <property type="molecule type" value="Genomic_DNA"/>
</dbReference>
<organism evidence="2 3">
    <name type="scientific">Chitinophaga pollutisoli</name>
    <dbReference type="NCBI Taxonomy" id="3133966"/>
    <lineage>
        <taxon>Bacteria</taxon>
        <taxon>Pseudomonadati</taxon>
        <taxon>Bacteroidota</taxon>
        <taxon>Chitinophagia</taxon>
        <taxon>Chitinophagales</taxon>
        <taxon>Chitinophagaceae</taxon>
        <taxon>Chitinophaga</taxon>
    </lineage>
</organism>